<dbReference type="AlphaFoldDB" id="A0A8J3NBU1"/>
<dbReference type="PANTHER" id="PTHR43794:SF11">
    <property type="entry name" value="AMIDOHYDROLASE-RELATED DOMAIN-CONTAINING PROTEIN"/>
    <property type="match status" value="1"/>
</dbReference>
<dbReference type="PANTHER" id="PTHR43794">
    <property type="entry name" value="AMINOHYDROLASE SSNA-RELATED"/>
    <property type="match status" value="1"/>
</dbReference>
<dbReference type="GO" id="GO:0046872">
    <property type="term" value="F:metal ion binding"/>
    <property type="evidence" value="ECO:0007669"/>
    <property type="project" value="UniProtKB-KW"/>
</dbReference>
<dbReference type="CDD" id="cd01298">
    <property type="entry name" value="ATZ_TRZ_like"/>
    <property type="match status" value="1"/>
</dbReference>
<keyword evidence="6" id="KW-1185">Reference proteome</keyword>
<dbReference type="SUPFAM" id="SSF51338">
    <property type="entry name" value="Composite domain of metallo-dependent hydrolases"/>
    <property type="match status" value="1"/>
</dbReference>
<dbReference type="GO" id="GO:0019239">
    <property type="term" value="F:deaminase activity"/>
    <property type="evidence" value="ECO:0007669"/>
    <property type="project" value="UniProtKB-ARBA"/>
</dbReference>
<dbReference type="NCBIfam" id="NF006055">
    <property type="entry name" value="PRK08203.1"/>
    <property type="match status" value="1"/>
</dbReference>
<evidence type="ECO:0000256" key="2">
    <source>
        <dbReference type="ARBA" id="ARBA00022801"/>
    </source>
</evidence>
<dbReference type="Pfam" id="PF01979">
    <property type="entry name" value="Amidohydro_1"/>
    <property type="match status" value="1"/>
</dbReference>
<dbReference type="SUPFAM" id="SSF51556">
    <property type="entry name" value="Metallo-dependent hydrolases"/>
    <property type="match status" value="1"/>
</dbReference>
<name>A0A8J3NBU1_9ACTN</name>
<proteinExistence type="predicted"/>
<reference evidence="5" key="1">
    <citation type="submission" date="2021-01" db="EMBL/GenBank/DDBJ databases">
        <title>Whole genome shotgun sequence of Actinocatenispora rupis NBRC 107355.</title>
        <authorList>
            <person name="Komaki H."/>
            <person name="Tamura T."/>
        </authorList>
    </citation>
    <scope>NUCLEOTIDE SEQUENCE</scope>
    <source>
        <strain evidence="5">NBRC 107355</strain>
    </source>
</reference>
<sequence length="429" mass="44622">MGHVIVDGGRIAAVRPGPPPADEPGRRVDVTGCLVTPGLVNTHHHLYQWAYRGLAVDATLFEWLVQLYPAWARMDADVVYAAATAGLARLALTGCTLSTDHHYVFPAGVGDLLSATVSAATEVGLRFHPTRGSMDRGESDGGLPPDTIVEDTGSALAATAAAIEKFHDPAPDAMVRVGVAPCSPFSVSTGLLRGAADLAREYGVRLHTHLAETLDEERQCLDEHGCTPVEYLERLGWLGSDVWLAHTVHLSAANVTRLADTGTGSAHCPSSNGRLGSGVSPVCELLAAGVPVGLGVDGPASNEDGGLVTELRQAVLAARGRGGPTALGVREALRMATLGGARCLGRDTELGSLEVGKLADIAVWRLDGLDHGDIADPVAALVLGPPPPVDTLLVGGRPVVSGGTLRTVSTVDAGRRLRVQARRMREAGR</sequence>
<comment type="caution">
    <text evidence="5">The sequence shown here is derived from an EMBL/GenBank/DDBJ whole genome shotgun (WGS) entry which is preliminary data.</text>
</comment>
<dbReference type="Proteomes" id="UP000612808">
    <property type="component" value="Unassembled WGS sequence"/>
</dbReference>
<keyword evidence="1" id="KW-0479">Metal-binding</keyword>
<evidence type="ECO:0000256" key="1">
    <source>
        <dbReference type="ARBA" id="ARBA00022723"/>
    </source>
</evidence>
<accession>A0A8J3NBU1</accession>
<evidence type="ECO:0000256" key="3">
    <source>
        <dbReference type="ARBA" id="ARBA00022833"/>
    </source>
</evidence>
<dbReference type="Gene3D" id="3.20.20.140">
    <property type="entry name" value="Metal-dependent hydrolases"/>
    <property type="match status" value="1"/>
</dbReference>
<feature type="domain" description="Amidohydrolase-related" evidence="4">
    <location>
        <begin position="34"/>
        <end position="398"/>
    </location>
</feature>
<dbReference type="InterPro" id="IPR011059">
    <property type="entry name" value="Metal-dep_hydrolase_composite"/>
</dbReference>
<dbReference type="Gene3D" id="2.30.40.10">
    <property type="entry name" value="Urease, subunit C, domain 1"/>
    <property type="match status" value="1"/>
</dbReference>
<evidence type="ECO:0000313" key="5">
    <source>
        <dbReference type="EMBL" id="GID11032.1"/>
    </source>
</evidence>
<keyword evidence="2" id="KW-0378">Hydrolase</keyword>
<protein>
    <submittedName>
        <fullName evidence="5">Hydroxyatrazine ethylaminohydrolase</fullName>
    </submittedName>
</protein>
<dbReference type="FunFam" id="3.20.20.140:FF:000014">
    <property type="entry name" value="5-methylthioadenosine/S-adenosylhomocysteine deaminase"/>
    <property type="match status" value="1"/>
</dbReference>
<keyword evidence="3" id="KW-0862">Zinc</keyword>
<dbReference type="InterPro" id="IPR050287">
    <property type="entry name" value="MTA/SAH_deaminase"/>
</dbReference>
<dbReference type="EMBL" id="BOMB01000010">
    <property type="protein sequence ID" value="GID11032.1"/>
    <property type="molecule type" value="Genomic_DNA"/>
</dbReference>
<dbReference type="InterPro" id="IPR006680">
    <property type="entry name" value="Amidohydro-rel"/>
</dbReference>
<dbReference type="InterPro" id="IPR032466">
    <property type="entry name" value="Metal_Hydrolase"/>
</dbReference>
<dbReference type="GO" id="GO:0016814">
    <property type="term" value="F:hydrolase activity, acting on carbon-nitrogen (but not peptide) bonds, in cyclic amidines"/>
    <property type="evidence" value="ECO:0007669"/>
    <property type="project" value="UniProtKB-ARBA"/>
</dbReference>
<evidence type="ECO:0000313" key="6">
    <source>
        <dbReference type="Proteomes" id="UP000612808"/>
    </source>
</evidence>
<organism evidence="5 6">
    <name type="scientific">Actinocatenispora rupis</name>
    <dbReference type="NCBI Taxonomy" id="519421"/>
    <lineage>
        <taxon>Bacteria</taxon>
        <taxon>Bacillati</taxon>
        <taxon>Actinomycetota</taxon>
        <taxon>Actinomycetes</taxon>
        <taxon>Micromonosporales</taxon>
        <taxon>Micromonosporaceae</taxon>
        <taxon>Actinocatenispora</taxon>
    </lineage>
</organism>
<evidence type="ECO:0000259" key="4">
    <source>
        <dbReference type="Pfam" id="PF01979"/>
    </source>
</evidence>
<gene>
    <name evidence="5" type="ORF">Aru02nite_19210</name>
</gene>